<dbReference type="InterPro" id="IPR036282">
    <property type="entry name" value="Glutathione-S-Trfase_C_sf"/>
</dbReference>
<dbReference type="EMBL" id="JH993016">
    <property type="protein sequence ID" value="EKX42450.1"/>
    <property type="molecule type" value="Genomic_DNA"/>
</dbReference>
<reference evidence="3 5" key="1">
    <citation type="journal article" date="2012" name="Nature">
        <title>Algal genomes reveal evolutionary mosaicism and the fate of nucleomorphs.</title>
        <authorList>
            <consortium name="DOE Joint Genome Institute"/>
            <person name="Curtis B.A."/>
            <person name="Tanifuji G."/>
            <person name="Burki F."/>
            <person name="Gruber A."/>
            <person name="Irimia M."/>
            <person name="Maruyama S."/>
            <person name="Arias M.C."/>
            <person name="Ball S.G."/>
            <person name="Gile G.H."/>
            <person name="Hirakawa Y."/>
            <person name="Hopkins J.F."/>
            <person name="Kuo A."/>
            <person name="Rensing S.A."/>
            <person name="Schmutz J."/>
            <person name="Symeonidi A."/>
            <person name="Elias M."/>
            <person name="Eveleigh R.J."/>
            <person name="Herman E.K."/>
            <person name="Klute M.J."/>
            <person name="Nakayama T."/>
            <person name="Obornik M."/>
            <person name="Reyes-Prieto A."/>
            <person name="Armbrust E.V."/>
            <person name="Aves S.J."/>
            <person name="Beiko R.G."/>
            <person name="Coutinho P."/>
            <person name="Dacks J.B."/>
            <person name="Durnford D.G."/>
            <person name="Fast N.M."/>
            <person name="Green B.R."/>
            <person name="Grisdale C.J."/>
            <person name="Hempel F."/>
            <person name="Henrissat B."/>
            <person name="Hoppner M.P."/>
            <person name="Ishida K."/>
            <person name="Kim E."/>
            <person name="Koreny L."/>
            <person name="Kroth P.G."/>
            <person name="Liu Y."/>
            <person name="Malik S.B."/>
            <person name="Maier U.G."/>
            <person name="McRose D."/>
            <person name="Mock T."/>
            <person name="Neilson J.A."/>
            <person name="Onodera N.T."/>
            <person name="Poole A.M."/>
            <person name="Pritham E.J."/>
            <person name="Richards T.A."/>
            <person name="Rocap G."/>
            <person name="Roy S.W."/>
            <person name="Sarai C."/>
            <person name="Schaack S."/>
            <person name="Shirato S."/>
            <person name="Slamovits C.H."/>
            <person name="Spencer D.F."/>
            <person name="Suzuki S."/>
            <person name="Worden A.Z."/>
            <person name="Zauner S."/>
            <person name="Barry K."/>
            <person name="Bell C."/>
            <person name="Bharti A.K."/>
            <person name="Crow J.A."/>
            <person name="Grimwood J."/>
            <person name="Kramer R."/>
            <person name="Lindquist E."/>
            <person name="Lucas S."/>
            <person name="Salamov A."/>
            <person name="McFadden G.I."/>
            <person name="Lane C.E."/>
            <person name="Keeling P.J."/>
            <person name="Gray M.W."/>
            <person name="Grigoriev I.V."/>
            <person name="Archibald J.M."/>
        </authorList>
    </citation>
    <scope>NUCLEOTIDE SEQUENCE</scope>
    <source>
        <strain evidence="3 5">CCMP2712</strain>
    </source>
</reference>
<accession>L1J2Y2</accession>
<dbReference type="GeneID" id="17299115"/>
<dbReference type="Proteomes" id="UP000011087">
    <property type="component" value="Unassembled WGS sequence"/>
</dbReference>
<dbReference type="GO" id="GO:0005737">
    <property type="term" value="C:cytoplasm"/>
    <property type="evidence" value="ECO:0007669"/>
    <property type="project" value="TreeGrafter"/>
</dbReference>
<evidence type="ECO:0000259" key="2">
    <source>
        <dbReference type="PROSITE" id="PS50405"/>
    </source>
</evidence>
<dbReference type="PROSITE" id="PS50404">
    <property type="entry name" value="GST_NTER"/>
    <property type="match status" value="1"/>
</dbReference>
<dbReference type="Pfam" id="PF13409">
    <property type="entry name" value="GST_N_2"/>
    <property type="match status" value="1"/>
</dbReference>
<dbReference type="SFLD" id="SFLDS00019">
    <property type="entry name" value="Glutathione_Transferase_(cytos"/>
    <property type="match status" value="1"/>
</dbReference>
<dbReference type="SFLD" id="SFLDG00358">
    <property type="entry name" value="Main_(cytGST)"/>
    <property type="match status" value="1"/>
</dbReference>
<dbReference type="InterPro" id="IPR004045">
    <property type="entry name" value="Glutathione_S-Trfase_N"/>
</dbReference>
<keyword evidence="5" id="KW-1185">Reference proteome</keyword>
<dbReference type="CDD" id="cd00299">
    <property type="entry name" value="GST_C_family"/>
    <property type="match status" value="1"/>
</dbReference>
<dbReference type="Gene3D" id="3.40.30.10">
    <property type="entry name" value="Glutaredoxin"/>
    <property type="match status" value="1"/>
</dbReference>
<evidence type="ECO:0000259" key="1">
    <source>
        <dbReference type="PROSITE" id="PS50404"/>
    </source>
</evidence>
<dbReference type="PaxDb" id="55529-EKX42450"/>
<dbReference type="SUPFAM" id="SSF47616">
    <property type="entry name" value="GST C-terminal domain-like"/>
    <property type="match status" value="1"/>
</dbReference>
<feature type="non-terminal residue" evidence="3">
    <location>
        <position position="1"/>
    </location>
</feature>
<dbReference type="CDD" id="cd00570">
    <property type="entry name" value="GST_N_family"/>
    <property type="match status" value="1"/>
</dbReference>
<sequence length="408" mass="46414">ASGRGPANHQASVRLFEASDDTEPRVILYRDKAAWCPYCEKVWLHLEEKRVPYRVEKVNMRCYGDKPDWFMRMQPSGGIPVAKIDGQVITESNDIMQTLEDVFPQNPMLPASSDPQAPRVGKLLRLERQIFSSWFRWLVSPSRFGDSQQINFESLLSQVDEELKEANDIAVANGHKEGRFFLGDRISLVDFMFAPFLERMAASVPYYKGLVIRDPARWPHVELWFKAMEERDSFKGIQSDYYTHCHDLPPQIGNCFSHPEAEKYRKEIDGELWRLPVRQGIEPLNAGADMARREAAARVIENRDKLVPFCLRAVGARGSPRVSAPLSDPNAKPDLRFTQQQMDAALRHLVDAMLMEAADFSRLSPGLPSSSIKKGLTYLRDRVSVPRDMSFAAAQQLRAHLNELANAL</sequence>
<dbReference type="InterPro" id="IPR050983">
    <property type="entry name" value="GST_Omega/HSP26"/>
</dbReference>
<dbReference type="EnsemblProtists" id="EKX42450">
    <property type="protein sequence ID" value="EKX42450"/>
    <property type="gene ID" value="GUITHDRAFT_73809"/>
</dbReference>
<dbReference type="eggNOG" id="KOG1422">
    <property type="taxonomic scope" value="Eukaryota"/>
</dbReference>
<dbReference type="AlphaFoldDB" id="L1J2Y2"/>
<proteinExistence type="predicted"/>
<dbReference type="OMA" id="PQMGGCW"/>
<dbReference type="PANTHER" id="PTHR43968:SF14">
    <property type="entry name" value="GLUTATHIONE S-TRANSFERASE"/>
    <property type="match status" value="1"/>
</dbReference>
<feature type="domain" description="GST N-terminal" evidence="1">
    <location>
        <begin position="24"/>
        <end position="107"/>
    </location>
</feature>
<reference evidence="4" key="3">
    <citation type="submission" date="2015-06" db="UniProtKB">
        <authorList>
            <consortium name="EnsemblProtists"/>
        </authorList>
    </citation>
    <scope>IDENTIFICATION</scope>
</reference>
<gene>
    <name evidence="3" type="ORF">GUITHDRAFT_73809</name>
</gene>
<feature type="domain" description="GST C-terminal" evidence="2">
    <location>
        <begin position="113"/>
        <end position="251"/>
    </location>
</feature>
<dbReference type="RefSeq" id="XP_005829430.1">
    <property type="nucleotide sequence ID" value="XM_005829373.1"/>
</dbReference>
<evidence type="ECO:0000313" key="4">
    <source>
        <dbReference type="EnsemblProtists" id="EKX42450"/>
    </source>
</evidence>
<evidence type="ECO:0000313" key="3">
    <source>
        <dbReference type="EMBL" id="EKX42450.1"/>
    </source>
</evidence>
<evidence type="ECO:0000313" key="5">
    <source>
        <dbReference type="Proteomes" id="UP000011087"/>
    </source>
</evidence>
<reference evidence="5" key="2">
    <citation type="submission" date="2012-11" db="EMBL/GenBank/DDBJ databases">
        <authorList>
            <person name="Kuo A."/>
            <person name="Curtis B.A."/>
            <person name="Tanifuji G."/>
            <person name="Burki F."/>
            <person name="Gruber A."/>
            <person name="Irimia M."/>
            <person name="Maruyama S."/>
            <person name="Arias M.C."/>
            <person name="Ball S.G."/>
            <person name="Gile G.H."/>
            <person name="Hirakawa Y."/>
            <person name="Hopkins J.F."/>
            <person name="Rensing S.A."/>
            <person name="Schmutz J."/>
            <person name="Symeonidi A."/>
            <person name="Elias M."/>
            <person name="Eveleigh R.J."/>
            <person name="Herman E.K."/>
            <person name="Klute M.J."/>
            <person name="Nakayama T."/>
            <person name="Obornik M."/>
            <person name="Reyes-Prieto A."/>
            <person name="Armbrust E.V."/>
            <person name="Aves S.J."/>
            <person name="Beiko R.G."/>
            <person name="Coutinho P."/>
            <person name="Dacks J.B."/>
            <person name="Durnford D.G."/>
            <person name="Fast N.M."/>
            <person name="Green B.R."/>
            <person name="Grisdale C."/>
            <person name="Hempe F."/>
            <person name="Henrissat B."/>
            <person name="Hoppner M.P."/>
            <person name="Ishida K.-I."/>
            <person name="Kim E."/>
            <person name="Koreny L."/>
            <person name="Kroth P.G."/>
            <person name="Liu Y."/>
            <person name="Malik S.-B."/>
            <person name="Maier U.G."/>
            <person name="McRose D."/>
            <person name="Mock T."/>
            <person name="Neilson J.A."/>
            <person name="Onodera N.T."/>
            <person name="Poole A.M."/>
            <person name="Pritham E.J."/>
            <person name="Richards T.A."/>
            <person name="Rocap G."/>
            <person name="Roy S.W."/>
            <person name="Sarai C."/>
            <person name="Schaack S."/>
            <person name="Shirato S."/>
            <person name="Slamovits C.H."/>
            <person name="Spencer D.F."/>
            <person name="Suzuki S."/>
            <person name="Worden A.Z."/>
            <person name="Zauner S."/>
            <person name="Barry K."/>
            <person name="Bell C."/>
            <person name="Bharti A.K."/>
            <person name="Crow J.A."/>
            <person name="Grimwood J."/>
            <person name="Kramer R."/>
            <person name="Lindquist E."/>
            <person name="Lucas S."/>
            <person name="Salamov A."/>
            <person name="McFadden G.I."/>
            <person name="Lane C.E."/>
            <person name="Keeling P.J."/>
            <person name="Gray M.W."/>
            <person name="Grigoriev I.V."/>
            <person name="Archibald J.M."/>
        </authorList>
    </citation>
    <scope>NUCLEOTIDE SEQUENCE</scope>
    <source>
        <strain evidence="5">CCMP2712</strain>
    </source>
</reference>
<evidence type="ECO:0008006" key="6">
    <source>
        <dbReference type="Google" id="ProtNLM"/>
    </source>
</evidence>
<protein>
    <recommendedName>
        <fullName evidence="6">GST N-terminal domain-containing protein</fullName>
    </recommendedName>
</protein>
<dbReference type="SUPFAM" id="SSF52833">
    <property type="entry name" value="Thioredoxin-like"/>
    <property type="match status" value="1"/>
</dbReference>
<dbReference type="PROSITE" id="PS50405">
    <property type="entry name" value="GST_CTER"/>
    <property type="match status" value="1"/>
</dbReference>
<dbReference type="PROSITE" id="PS51354">
    <property type="entry name" value="GLUTAREDOXIN_2"/>
    <property type="match status" value="1"/>
</dbReference>
<dbReference type="STRING" id="905079.L1J2Y2"/>
<name>L1J2Y2_GUITC</name>
<dbReference type="PANTHER" id="PTHR43968">
    <property type="match status" value="1"/>
</dbReference>
<dbReference type="OrthoDB" id="4951845at2759"/>
<dbReference type="InterPro" id="IPR036249">
    <property type="entry name" value="Thioredoxin-like_sf"/>
</dbReference>
<dbReference type="InterPro" id="IPR040079">
    <property type="entry name" value="Glutathione_S-Trfase"/>
</dbReference>
<dbReference type="HOGENOM" id="CLU_034159_0_0_1"/>
<dbReference type="Pfam" id="PF13410">
    <property type="entry name" value="GST_C_2"/>
    <property type="match status" value="1"/>
</dbReference>
<dbReference type="InterPro" id="IPR010987">
    <property type="entry name" value="Glutathione-S-Trfase_C-like"/>
</dbReference>
<dbReference type="Gene3D" id="1.20.1050.10">
    <property type="match status" value="1"/>
</dbReference>
<organism evidence="3">
    <name type="scientific">Guillardia theta (strain CCMP2712)</name>
    <name type="common">Cryptophyte</name>
    <dbReference type="NCBI Taxonomy" id="905079"/>
    <lineage>
        <taxon>Eukaryota</taxon>
        <taxon>Cryptophyceae</taxon>
        <taxon>Pyrenomonadales</taxon>
        <taxon>Geminigeraceae</taxon>
        <taxon>Guillardia</taxon>
    </lineage>
</organism>
<dbReference type="KEGG" id="gtt:GUITHDRAFT_73809"/>